<organism evidence="2 3">
    <name type="scientific">Xanthomarina gelatinilytica</name>
    <dbReference type="NCBI Taxonomy" id="1137281"/>
    <lineage>
        <taxon>Bacteria</taxon>
        <taxon>Pseudomonadati</taxon>
        <taxon>Bacteroidota</taxon>
        <taxon>Flavobacteriia</taxon>
        <taxon>Flavobacteriales</taxon>
        <taxon>Flavobacteriaceae</taxon>
        <taxon>Xanthomarina</taxon>
    </lineage>
</organism>
<dbReference type="AlphaFoldDB" id="A0A3D6BQ48"/>
<gene>
    <name evidence="2" type="ORF">DHV22_01275</name>
</gene>
<dbReference type="EMBL" id="DPRK01000020">
    <property type="protein sequence ID" value="HCY80319.1"/>
    <property type="molecule type" value="Genomic_DNA"/>
</dbReference>
<keyword evidence="1" id="KW-0472">Membrane</keyword>
<proteinExistence type="predicted"/>
<evidence type="ECO:0000256" key="1">
    <source>
        <dbReference type="SAM" id="Phobius"/>
    </source>
</evidence>
<name>A0A3D6BQ48_9FLAO</name>
<keyword evidence="1" id="KW-1133">Transmembrane helix</keyword>
<feature type="transmembrane region" description="Helical" evidence="1">
    <location>
        <begin position="12"/>
        <end position="30"/>
    </location>
</feature>
<accession>A0A3D6BQ48</accession>
<dbReference type="Proteomes" id="UP000263268">
    <property type="component" value="Unassembled WGS sequence"/>
</dbReference>
<protein>
    <submittedName>
        <fullName evidence="2">Uncharacterized protein</fullName>
    </submittedName>
</protein>
<keyword evidence="1" id="KW-0812">Transmembrane</keyword>
<reference evidence="2 3" key="1">
    <citation type="journal article" date="2018" name="Nat. Biotechnol.">
        <title>A standardized bacterial taxonomy based on genome phylogeny substantially revises the tree of life.</title>
        <authorList>
            <person name="Parks D.H."/>
            <person name="Chuvochina M."/>
            <person name="Waite D.W."/>
            <person name="Rinke C."/>
            <person name="Skarshewski A."/>
            <person name="Chaumeil P.A."/>
            <person name="Hugenholtz P."/>
        </authorList>
    </citation>
    <scope>NUCLEOTIDE SEQUENCE [LARGE SCALE GENOMIC DNA]</scope>
    <source>
        <strain evidence="2">UBA10227</strain>
    </source>
</reference>
<evidence type="ECO:0000313" key="3">
    <source>
        <dbReference type="Proteomes" id="UP000263268"/>
    </source>
</evidence>
<sequence length="78" mass="8949">MRKKFSNNILPIKPILFFLIFIGAGNLFTWSQNDSIVLKNKDKIVGEIKSLDKGVLTVKTDYSDSDFKITWLEVISVR</sequence>
<evidence type="ECO:0000313" key="2">
    <source>
        <dbReference type="EMBL" id="HCY80319.1"/>
    </source>
</evidence>
<feature type="non-terminal residue" evidence="2">
    <location>
        <position position="78"/>
    </location>
</feature>
<comment type="caution">
    <text evidence="2">The sequence shown here is derived from an EMBL/GenBank/DDBJ whole genome shotgun (WGS) entry which is preliminary data.</text>
</comment>